<keyword evidence="4" id="KW-1133">Transmembrane helix</keyword>
<dbReference type="RefSeq" id="WP_161926094.1">
    <property type="nucleotide sequence ID" value="NZ_BJOU01000001.1"/>
</dbReference>
<feature type="transmembrane region" description="Helical" evidence="4">
    <location>
        <begin position="7"/>
        <end position="30"/>
    </location>
</feature>
<dbReference type="EMBL" id="BJOU01000001">
    <property type="protein sequence ID" value="GED96656.1"/>
    <property type="molecule type" value="Genomic_DNA"/>
</dbReference>
<protein>
    <submittedName>
        <fullName evidence="5">Uncharacterized protein</fullName>
    </submittedName>
</protein>
<name>A0A7M3SVI2_9ACTN</name>
<feature type="region of interest" description="Disordered" evidence="3">
    <location>
        <begin position="65"/>
        <end position="98"/>
    </location>
</feature>
<dbReference type="GO" id="GO:0004521">
    <property type="term" value="F:RNA endonuclease activity"/>
    <property type="evidence" value="ECO:0007669"/>
    <property type="project" value="InterPro"/>
</dbReference>
<dbReference type="SUPFAM" id="SSF53933">
    <property type="entry name" value="Microbial ribonucleases"/>
    <property type="match status" value="1"/>
</dbReference>
<dbReference type="GO" id="GO:0016787">
    <property type="term" value="F:hydrolase activity"/>
    <property type="evidence" value="ECO:0007669"/>
    <property type="project" value="UniProtKB-KW"/>
</dbReference>
<dbReference type="AlphaFoldDB" id="A0A7M3SVI2"/>
<dbReference type="InterPro" id="IPR000026">
    <property type="entry name" value="N1-like"/>
</dbReference>
<dbReference type="Pfam" id="PF00545">
    <property type="entry name" value="Ribonuclease"/>
    <property type="match status" value="1"/>
</dbReference>
<keyword evidence="6" id="KW-1185">Reference proteome</keyword>
<dbReference type="Proteomes" id="UP000444980">
    <property type="component" value="Unassembled WGS sequence"/>
</dbReference>
<dbReference type="Gene3D" id="3.10.450.30">
    <property type="entry name" value="Microbial ribonucleases"/>
    <property type="match status" value="1"/>
</dbReference>
<evidence type="ECO:0000313" key="6">
    <source>
        <dbReference type="Proteomes" id="UP000444980"/>
    </source>
</evidence>
<keyword evidence="2" id="KW-0378">Hydrolase</keyword>
<dbReference type="GO" id="GO:0003723">
    <property type="term" value="F:RNA binding"/>
    <property type="evidence" value="ECO:0007669"/>
    <property type="project" value="InterPro"/>
</dbReference>
<organism evidence="5 6">
    <name type="scientific">Gordonia crocea</name>
    <dbReference type="NCBI Taxonomy" id="589162"/>
    <lineage>
        <taxon>Bacteria</taxon>
        <taxon>Bacillati</taxon>
        <taxon>Actinomycetota</taxon>
        <taxon>Actinomycetes</taxon>
        <taxon>Mycobacteriales</taxon>
        <taxon>Gordoniaceae</taxon>
        <taxon>Gordonia</taxon>
    </lineage>
</organism>
<evidence type="ECO:0000256" key="2">
    <source>
        <dbReference type="ARBA" id="ARBA00022801"/>
    </source>
</evidence>
<keyword evidence="4" id="KW-0472">Membrane</keyword>
<evidence type="ECO:0000313" key="5">
    <source>
        <dbReference type="EMBL" id="GED96656.1"/>
    </source>
</evidence>
<evidence type="ECO:0000256" key="1">
    <source>
        <dbReference type="ARBA" id="ARBA00022722"/>
    </source>
</evidence>
<evidence type="ECO:0000256" key="3">
    <source>
        <dbReference type="SAM" id="MobiDB-lite"/>
    </source>
</evidence>
<sequence>MRSKNTAAATWFAVGVAATVLVVGLVWLFGGSGSGPDPDNPRQPGTASSAAPAHVLRTLSFIDDGRWPSAANAPGTQGGRTFRNNEGQLPRTDSTGARARYREWDVNPKQPGRSRDAERIITGADGSAWYTLDHYRTFHQIRGPNK</sequence>
<dbReference type="OrthoDB" id="5326845at2"/>
<gene>
    <name evidence="5" type="ORF">nbrc107697_06950</name>
</gene>
<reference evidence="6" key="1">
    <citation type="submission" date="2019-06" db="EMBL/GenBank/DDBJ databases">
        <title>Gordonia isolated from sludge of a wastewater treatment plant.</title>
        <authorList>
            <person name="Tamura T."/>
            <person name="Aoyama K."/>
            <person name="Kang Y."/>
            <person name="Saito S."/>
            <person name="Akiyama N."/>
            <person name="Yazawa K."/>
            <person name="Gonoi T."/>
            <person name="Mikami Y."/>
        </authorList>
    </citation>
    <scope>NUCLEOTIDE SEQUENCE [LARGE SCALE GENOMIC DNA]</scope>
    <source>
        <strain evidence="6">NBRC 107697</strain>
    </source>
</reference>
<keyword evidence="1" id="KW-0540">Nuclease</keyword>
<keyword evidence="4" id="KW-0812">Transmembrane</keyword>
<comment type="caution">
    <text evidence="5">The sequence shown here is derived from an EMBL/GenBank/DDBJ whole genome shotgun (WGS) entry which is preliminary data.</text>
</comment>
<evidence type="ECO:0000256" key="4">
    <source>
        <dbReference type="SAM" id="Phobius"/>
    </source>
</evidence>
<accession>A0A7M3SVI2</accession>
<dbReference type="InterPro" id="IPR016191">
    <property type="entry name" value="Ribonuclease/ribotoxin"/>
</dbReference>
<feature type="compositionally biased region" description="Polar residues" evidence="3">
    <location>
        <begin position="82"/>
        <end position="95"/>
    </location>
</feature>
<proteinExistence type="predicted"/>